<sequence length="102" mass="11682">MLLAVEIIGILSMLTFVFIGIWSFIIFNKIYGQLKYKNYLIEKINHNLFLTNKSEDNKNIEDENADASESINNVDANDEKILKEASINAYDFGTLSQDKKES</sequence>
<evidence type="ECO:0000313" key="3">
    <source>
        <dbReference type="EMBL" id="SMC27889.1"/>
    </source>
</evidence>
<accession>A0A1W1XVA8</accession>
<keyword evidence="2" id="KW-0812">Transmembrane</keyword>
<dbReference type="AlphaFoldDB" id="A0A1W1XVA8"/>
<organism evidence="3 4">
    <name type="scientific">Clostridium acidisoli DSM 12555</name>
    <dbReference type="NCBI Taxonomy" id="1121291"/>
    <lineage>
        <taxon>Bacteria</taxon>
        <taxon>Bacillati</taxon>
        <taxon>Bacillota</taxon>
        <taxon>Clostridia</taxon>
        <taxon>Eubacteriales</taxon>
        <taxon>Clostridiaceae</taxon>
        <taxon>Clostridium</taxon>
    </lineage>
</organism>
<dbReference type="RefSeq" id="WP_139796072.1">
    <property type="nucleotide sequence ID" value="NZ_FWXH01000020.1"/>
</dbReference>
<dbReference type="EMBL" id="FWXH01000020">
    <property type="protein sequence ID" value="SMC27889.1"/>
    <property type="molecule type" value="Genomic_DNA"/>
</dbReference>
<evidence type="ECO:0000256" key="1">
    <source>
        <dbReference type="SAM" id="Coils"/>
    </source>
</evidence>
<keyword evidence="2" id="KW-0472">Membrane</keyword>
<keyword evidence="1" id="KW-0175">Coiled coil</keyword>
<dbReference type="OrthoDB" id="1933462at2"/>
<feature type="transmembrane region" description="Helical" evidence="2">
    <location>
        <begin position="6"/>
        <end position="27"/>
    </location>
</feature>
<keyword evidence="2" id="KW-1133">Transmembrane helix</keyword>
<evidence type="ECO:0000313" key="4">
    <source>
        <dbReference type="Proteomes" id="UP000192468"/>
    </source>
</evidence>
<protein>
    <submittedName>
        <fullName evidence="3">Uncharacterized protein</fullName>
    </submittedName>
</protein>
<feature type="coiled-coil region" evidence="1">
    <location>
        <begin position="50"/>
        <end position="77"/>
    </location>
</feature>
<keyword evidence="4" id="KW-1185">Reference proteome</keyword>
<gene>
    <name evidence="3" type="ORF">SAMN02745134_03337</name>
</gene>
<evidence type="ECO:0000256" key="2">
    <source>
        <dbReference type="SAM" id="Phobius"/>
    </source>
</evidence>
<dbReference type="Proteomes" id="UP000192468">
    <property type="component" value="Unassembled WGS sequence"/>
</dbReference>
<name>A0A1W1XVA8_9CLOT</name>
<proteinExistence type="predicted"/>
<reference evidence="3 4" key="1">
    <citation type="submission" date="2017-04" db="EMBL/GenBank/DDBJ databases">
        <authorList>
            <person name="Afonso C.L."/>
            <person name="Miller P.J."/>
            <person name="Scott M.A."/>
            <person name="Spackman E."/>
            <person name="Goraichik I."/>
            <person name="Dimitrov K.M."/>
            <person name="Suarez D.L."/>
            <person name="Swayne D.E."/>
        </authorList>
    </citation>
    <scope>NUCLEOTIDE SEQUENCE [LARGE SCALE GENOMIC DNA]</scope>
    <source>
        <strain evidence="3 4">DSM 12555</strain>
    </source>
</reference>